<evidence type="ECO:0000256" key="8">
    <source>
        <dbReference type="SAM" id="MobiDB-lite"/>
    </source>
</evidence>
<evidence type="ECO:0000256" key="3">
    <source>
        <dbReference type="ARBA" id="ARBA00022737"/>
    </source>
</evidence>
<evidence type="ECO:0000313" key="10">
    <source>
        <dbReference type="EMBL" id="KFM69438.1"/>
    </source>
</evidence>
<dbReference type="CDD" id="cd00054">
    <property type="entry name" value="EGF_CA"/>
    <property type="match status" value="1"/>
</dbReference>
<dbReference type="Gene3D" id="2.10.25.10">
    <property type="entry name" value="Laminin"/>
    <property type="match status" value="1"/>
</dbReference>
<feature type="region of interest" description="Disordered" evidence="8">
    <location>
        <begin position="66"/>
        <end position="111"/>
    </location>
</feature>
<protein>
    <recommendedName>
        <fullName evidence="9">EGF-like domain-containing protein</fullName>
    </recommendedName>
</protein>
<keyword evidence="2" id="KW-0732">Signal</keyword>
<dbReference type="InterPro" id="IPR018097">
    <property type="entry name" value="EGF_Ca-bd_CS"/>
</dbReference>
<evidence type="ECO:0000259" key="9">
    <source>
        <dbReference type="PROSITE" id="PS50026"/>
    </source>
</evidence>
<evidence type="ECO:0000256" key="1">
    <source>
        <dbReference type="ARBA" id="ARBA00022536"/>
    </source>
</evidence>
<dbReference type="InterPro" id="IPR049883">
    <property type="entry name" value="NOTCH1_EGF-like"/>
</dbReference>
<feature type="compositionally biased region" description="Low complexity" evidence="8">
    <location>
        <begin position="102"/>
        <end position="111"/>
    </location>
</feature>
<organism evidence="10 11">
    <name type="scientific">Stegodyphus mimosarum</name>
    <name type="common">African social velvet spider</name>
    <dbReference type="NCBI Taxonomy" id="407821"/>
    <lineage>
        <taxon>Eukaryota</taxon>
        <taxon>Metazoa</taxon>
        <taxon>Ecdysozoa</taxon>
        <taxon>Arthropoda</taxon>
        <taxon>Chelicerata</taxon>
        <taxon>Arachnida</taxon>
        <taxon>Araneae</taxon>
        <taxon>Araneomorphae</taxon>
        <taxon>Entelegynae</taxon>
        <taxon>Eresoidea</taxon>
        <taxon>Eresidae</taxon>
        <taxon>Stegodyphus</taxon>
    </lineage>
</organism>
<gene>
    <name evidence="10" type="ORF">X975_20356</name>
</gene>
<dbReference type="GO" id="GO:0005509">
    <property type="term" value="F:calcium ion binding"/>
    <property type="evidence" value="ECO:0007669"/>
    <property type="project" value="InterPro"/>
</dbReference>
<dbReference type="OrthoDB" id="2015116at2759"/>
<dbReference type="OMA" id="YLWNRRW"/>
<reference evidence="10 11" key="1">
    <citation type="submission" date="2013-11" db="EMBL/GenBank/DDBJ databases">
        <title>Genome sequencing of Stegodyphus mimosarum.</title>
        <authorList>
            <person name="Bechsgaard J."/>
        </authorList>
    </citation>
    <scope>NUCLEOTIDE SEQUENCE [LARGE SCALE GENOMIC DNA]</scope>
</reference>
<accession>A0A087TWE9</accession>
<dbReference type="FunFam" id="2.10.25.10:FF:000038">
    <property type="entry name" value="Fibrillin 2"/>
    <property type="match status" value="1"/>
</dbReference>
<feature type="non-terminal residue" evidence="10">
    <location>
        <position position="686"/>
    </location>
</feature>
<feature type="compositionally biased region" description="Low complexity" evidence="8">
    <location>
        <begin position="70"/>
        <end position="82"/>
    </location>
</feature>
<evidence type="ECO:0000313" key="11">
    <source>
        <dbReference type="Proteomes" id="UP000054359"/>
    </source>
</evidence>
<dbReference type="AlphaFoldDB" id="A0A087TWE9"/>
<dbReference type="PROSITE" id="PS50026">
    <property type="entry name" value="EGF_3"/>
    <property type="match status" value="1"/>
</dbReference>
<dbReference type="SUPFAM" id="SSF57196">
    <property type="entry name" value="EGF/Laminin"/>
    <property type="match status" value="1"/>
</dbReference>
<evidence type="ECO:0000256" key="4">
    <source>
        <dbReference type="ARBA" id="ARBA00022837"/>
    </source>
</evidence>
<keyword evidence="6" id="KW-0325">Glycoprotein</keyword>
<dbReference type="PROSITE" id="PS01187">
    <property type="entry name" value="EGF_CA"/>
    <property type="match status" value="1"/>
</dbReference>
<keyword evidence="4" id="KW-0106">Calcium</keyword>
<dbReference type="InterPro" id="IPR001881">
    <property type="entry name" value="EGF-like_Ca-bd_dom"/>
</dbReference>
<dbReference type="Proteomes" id="UP000054359">
    <property type="component" value="Unassembled WGS sequence"/>
</dbReference>
<keyword evidence="1 7" id="KW-0245">EGF-like domain</keyword>
<dbReference type="Pfam" id="PF07645">
    <property type="entry name" value="EGF_CA"/>
    <property type="match status" value="1"/>
</dbReference>
<dbReference type="PROSITE" id="PS00010">
    <property type="entry name" value="ASX_HYDROXYL"/>
    <property type="match status" value="1"/>
</dbReference>
<dbReference type="InterPro" id="IPR000152">
    <property type="entry name" value="EGF-type_Asp/Asn_hydroxyl_site"/>
</dbReference>
<name>A0A087TWE9_STEMI</name>
<sequence length="686" mass="74971">MLLFHNRPSEPLHDLYRKGFSYLHVPDFHRQPVEERIPRRDGGNQSIDDIISGIIHLLGGDVQVTRPESRPSSVVFPSSPKPARINDRGPAHFDSYSHRRVPSPSTSISSEILPSSTSVIDSGDGASTTNRWVFPDDTDVSLILGLINRTQSDSGDSTPSANATTSRISSTFIGGGSDVSSGHLEVVEIIPSRESGSHYTLPSTSSQDEIIGSSTHSSIQIMPTEVLTELDKNGHTFIETVVTAELINTTRAQSKVTSKSEETEKVTKSFITETSVLPSLSGIIVSSTNILPPVSSDSATEWLPILKPPERGPNATVIYTPRPEEPVIITHQPDSFEITVSRQMYSNQSETKVVPTFTSLQTPADVTSSTDISVSIVATQVDVIYGRPTMSSLPPPPPTGRPQVYPVDIAEIRPSPRPNIYQRPRPPDLGPQKYPNGLRPLPIPRPGAGSIMRKPPQVYRPPPQVPEIRIDTCVVGDDSTCDMQLKEHCRTERGVSSCLCRPGYGRVLERSLCSPVVSMLLTLKVAKLGDKNIDPSHFVPGTPEFQRLNYEASHAVSTIFTYSPLAEAYRGAAVNRIYSIANRMVINSTVHLAESEIRGSLRHHVEHAVATAINRRDNRLGTSQLYVNGPLSALVEVEDVNECGDNNLNDCSEHAVCDNLFGTFQCKCKPGYTDKFEGDPRNAGRI</sequence>
<comment type="caution">
    <text evidence="7">Lacks conserved residue(s) required for the propagation of feature annotation.</text>
</comment>
<feature type="domain" description="EGF-like" evidence="9">
    <location>
        <begin position="639"/>
        <end position="678"/>
    </location>
</feature>
<keyword evidence="5" id="KW-1015">Disulfide bond</keyword>
<evidence type="ECO:0000256" key="2">
    <source>
        <dbReference type="ARBA" id="ARBA00022729"/>
    </source>
</evidence>
<dbReference type="InterPro" id="IPR000742">
    <property type="entry name" value="EGF"/>
</dbReference>
<feature type="compositionally biased region" description="Basic and acidic residues" evidence="8">
    <location>
        <begin position="84"/>
        <end position="97"/>
    </location>
</feature>
<dbReference type="SMART" id="SM00179">
    <property type="entry name" value="EGF_CA"/>
    <property type="match status" value="1"/>
</dbReference>
<dbReference type="EMBL" id="KK117068">
    <property type="protein sequence ID" value="KFM69438.1"/>
    <property type="molecule type" value="Genomic_DNA"/>
</dbReference>
<proteinExistence type="predicted"/>
<dbReference type="PANTHER" id="PTHR24039:SF28">
    <property type="entry name" value="EGF-LIKE DOMAIN-CONTAINING PROTEIN"/>
    <property type="match status" value="1"/>
</dbReference>
<keyword evidence="11" id="KW-1185">Reference proteome</keyword>
<evidence type="ECO:0000256" key="7">
    <source>
        <dbReference type="PROSITE-ProRule" id="PRU00076"/>
    </source>
</evidence>
<evidence type="ECO:0000256" key="5">
    <source>
        <dbReference type="ARBA" id="ARBA00023157"/>
    </source>
</evidence>
<feature type="region of interest" description="Disordered" evidence="8">
    <location>
        <begin position="414"/>
        <end position="436"/>
    </location>
</feature>
<evidence type="ECO:0000256" key="6">
    <source>
        <dbReference type="ARBA" id="ARBA00023180"/>
    </source>
</evidence>
<keyword evidence="3" id="KW-0677">Repeat</keyword>
<dbReference type="PANTHER" id="PTHR24039">
    <property type="entry name" value="FIBRILLIN-RELATED"/>
    <property type="match status" value="1"/>
</dbReference>